<gene>
    <name evidence="4" type="ORF">EJ05DRAFT_473828</name>
</gene>
<keyword evidence="1" id="KW-0677">Repeat</keyword>
<dbReference type="RefSeq" id="XP_033603756.1">
    <property type="nucleotide sequence ID" value="XM_033743478.1"/>
</dbReference>
<dbReference type="EMBL" id="ML996567">
    <property type="protein sequence ID" value="KAF2761305.1"/>
    <property type="molecule type" value="Genomic_DNA"/>
</dbReference>
<evidence type="ECO:0000313" key="4">
    <source>
        <dbReference type="EMBL" id="KAF2761305.1"/>
    </source>
</evidence>
<proteinExistence type="predicted"/>
<dbReference type="PANTHER" id="PTHR47435:SF4">
    <property type="entry name" value="KELCH REPEAT PROTEIN (AFU_ORTHOLOGUE AFUA_5G12780)"/>
    <property type="match status" value="1"/>
</dbReference>
<feature type="region of interest" description="Disordered" evidence="3">
    <location>
        <begin position="189"/>
        <end position="236"/>
    </location>
</feature>
<dbReference type="GO" id="GO:0019760">
    <property type="term" value="P:glucosinolate metabolic process"/>
    <property type="evidence" value="ECO:0007669"/>
    <property type="project" value="UniProtKB-ARBA"/>
</dbReference>
<name>A0A6A6WGT5_9PEZI</name>
<evidence type="ECO:0000256" key="3">
    <source>
        <dbReference type="SAM" id="MobiDB-lite"/>
    </source>
</evidence>
<dbReference type="InterPro" id="IPR015915">
    <property type="entry name" value="Kelch-typ_b-propeller"/>
</dbReference>
<evidence type="ECO:0008006" key="6">
    <source>
        <dbReference type="Google" id="ProtNLM"/>
    </source>
</evidence>
<protein>
    <recommendedName>
        <fullName evidence="6">Galactose oxidase</fullName>
    </recommendedName>
</protein>
<evidence type="ECO:0000256" key="1">
    <source>
        <dbReference type="ARBA" id="ARBA00022737"/>
    </source>
</evidence>
<reference evidence="4" key="1">
    <citation type="journal article" date="2020" name="Stud. Mycol.">
        <title>101 Dothideomycetes genomes: a test case for predicting lifestyles and emergence of pathogens.</title>
        <authorList>
            <person name="Haridas S."/>
            <person name="Albert R."/>
            <person name="Binder M."/>
            <person name="Bloem J."/>
            <person name="Labutti K."/>
            <person name="Salamov A."/>
            <person name="Andreopoulos B."/>
            <person name="Baker S."/>
            <person name="Barry K."/>
            <person name="Bills G."/>
            <person name="Bluhm B."/>
            <person name="Cannon C."/>
            <person name="Castanera R."/>
            <person name="Culley D."/>
            <person name="Daum C."/>
            <person name="Ezra D."/>
            <person name="Gonzalez J."/>
            <person name="Henrissat B."/>
            <person name="Kuo A."/>
            <person name="Liang C."/>
            <person name="Lipzen A."/>
            <person name="Lutzoni F."/>
            <person name="Magnuson J."/>
            <person name="Mondo S."/>
            <person name="Nolan M."/>
            <person name="Ohm R."/>
            <person name="Pangilinan J."/>
            <person name="Park H.-J."/>
            <person name="Ramirez L."/>
            <person name="Alfaro M."/>
            <person name="Sun H."/>
            <person name="Tritt A."/>
            <person name="Yoshinaga Y."/>
            <person name="Zwiers L.-H."/>
            <person name="Turgeon B."/>
            <person name="Goodwin S."/>
            <person name="Spatafora J."/>
            <person name="Crous P."/>
            <person name="Grigoriev I."/>
        </authorList>
    </citation>
    <scope>NUCLEOTIDE SEQUENCE</scope>
    <source>
        <strain evidence="4">CBS 121739</strain>
    </source>
</reference>
<dbReference type="InterPro" id="IPR006652">
    <property type="entry name" value="Kelch_1"/>
</dbReference>
<dbReference type="OrthoDB" id="10250130at2759"/>
<dbReference type="AlphaFoldDB" id="A0A6A6WGT5"/>
<keyword evidence="5" id="KW-1185">Reference proteome</keyword>
<accession>A0A6A6WGT5</accession>
<dbReference type="SUPFAM" id="SSF117281">
    <property type="entry name" value="Kelch motif"/>
    <property type="match status" value="1"/>
</dbReference>
<dbReference type="PANTHER" id="PTHR47435">
    <property type="entry name" value="KELCH REPEAT PROTEIN (AFU_ORTHOLOGUE AFUA_5G12780)"/>
    <property type="match status" value="1"/>
</dbReference>
<evidence type="ECO:0000256" key="2">
    <source>
        <dbReference type="ARBA" id="ARBA00023004"/>
    </source>
</evidence>
<dbReference type="GeneID" id="54484532"/>
<sequence length="508" mass="52856">MKSFKSKFEKVVSDAQSKLSSNPKVNSAAQGAMNTGSSMLQGAVNFAKGVTSGHASLKATFANVTSAPVNRAGHSLAVVKGRAYIFGGESAGGALADNDMYMIILPSGGVLDADFTNIEARAKTLREGAALESQTGAIPASRKGHSAVVVGDNIYIYGGEDEKGQAVDSAYPGRVWVFDTTIKAWSALDPADGTAPPTRSLHGAASSDEPGPQLKQNVHDPLPQTPMDPAKTVPDVPEKDSWGTLIIANGRSLADNSLLSDAWAFDIRTRAWRQLPSPPAPARTGSSLAVASQTLFRFGGYDGTQHLGGGIDSFSLTNVLTPAPSSSTSDASTPLHARPWHSHPYINGLGPRERTHAGLATITTGQGRRHLLLIGGQTSAAPGSPVAYFDDVWTYALPAAMNTAAGIKDAAASRMRSASAAATKSAERPGSSADGSAWAEVRYLYLDKDGDVRPEGRSLDGRGKGIGSRGQFAVASQESDSSSVVVWGGVAGDGKVLGDGWLVTVERW</sequence>
<organism evidence="4 5">
    <name type="scientific">Pseudovirgaria hyperparasitica</name>
    <dbReference type="NCBI Taxonomy" id="470096"/>
    <lineage>
        <taxon>Eukaryota</taxon>
        <taxon>Fungi</taxon>
        <taxon>Dikarya</taxon>
        <taxon>Ascomycota</taxon>
        <taxon>Pezizomycotina</taxon>
        <taxon>Dothideomycetes</taxon>
        <taxon>Dothideomycetes incertae sedis</taxon>
        <taxon>Acrospermales</taxon>
        <taxon>Acrospermaceae</taxon>
        <taxon>Pseudovirgaria</taxon>
    </lineage>
</organism>
<keyword evidence="2" id="KW-0408">Iron</keyword>
<evidence type="ECO:0000313" key="5">
    <source>
        <dbReference type="Proteomes" id="UP000799437"/>
    </source>
</evidence>
<dbReference type="Proteomes" id="UP000799437">
    <property type="component" value="Unassembled WGS sequence"/>
</dbReference>
<dbReference type="Pfam" id="PF01344">
    <property type="entry name" value="Kelch_1"/>
    <property type="match status" value="1"/>
</dbReference>
<dbReference type="Gene3D" id="2.120.10.80">
    <property type="entry name" value="Kelch-type beta propeller"/>
    <property type="match status" value="2"/>
</dbReference>